<sequence>MHPRHYKDTWYLTIKDRCI</sequence>
<proteinExistence type="predicted"/>
<dbReference type="AlphaFoldDB" id="A0A2P2NCP5"/>
<dbReference type="EMBL" id="GGEC01059775">
    <property type="protein sequence ID" value="MBX40259.1"/>
    <property type="molecule type" value="Transcribed_RNA"/>
</dbReference>
<organism evidence="1">
    <name type="scientific">Rhizophora mucronata</name>
    <name type="common">Asiatic mangrove</name>
    <dbReference type="NCBI Taxonomy" id="61149"/>
    <lineage>
        <taxon>Eukaryota</taxon>
        <taxon>Viridiplantae</taxon>
        <taxon>Streptophyta</taxon>
        <taxon>Embryophyta</taxon>
        <taxon>Tracheophyta</taxon>
        <taxon>Spermatophyta</taxon>
        <taxon>Magnoliopsida</taxon>
        <taxon>eudicotyledons</taxon>
        <taxon>Gunneridae</taxon>
        <taxon>Pentapetalae</taxon>
        <taxon>rosids</taxon>
        <taxon>fabids</taxon>
        <taxon>Malpighiales</taxon>
        <taxon>Rhizophoraceae</taxon>
        <taxon>Rhizophora</taxon>
    </lineage>
</organism>
<protein>
    <submittedName>
        <fullName evidence="1">Uncharacterized protein</fullName>
    </submittedName>
</protein>
<accession>A0A2P2NCP5</accession>
<evidence type="ECO:0000313" key="1">
    <source>
        <dbReference type="EMBL" id="MBX40259.1"/>
    </source>
</evidence>
<name>A0A2P2NCP5_RHIMU</name>
<reference evidence="1" key="1">
    <citation type="submission" date="2018-02" db="EMBL/GenBank/DDBJ databases">
        <title>Rhizophora mucronata_Transcriptome.</title>
        <authorList>
            <person name="Meera S.P."/>
            <person name="Sreeshan A."/>
            <person name="Augustine A."/>
        </authorList>
    </citation>
    <scope>NUCLEOTIDE SEQUENCE</scope>
    <source>
        <tissue evidence="1">Leaf</tissue>
    </source>
</reference>